<evidence type="ECO:0000313" key="1">
    <source>
        <dbReference type="EMBL" id="QLL68643.1"/>
    </source>
</evidence>
<evidence type="ECO:0000313" key="2">
    <source>
        <dbReference type="Proteomes" id="UP000510788"/>
    </source>
</evidence>
<dbReference type="EMBL" id="CP047409">
    <property type="protein sequence ID" value="QLL68643.1"/>
    <property type="molecule type" value="Genomic_DNA"/>
</dbReference>
<dbReference type="Proteomes" id="UP000510788">
    <property type="component" value="Chromosome"/>
</dbReference>
<organism evidence="1 2">
    <name type="scientific">Lactobacillus johnsonii</name>
    <dbReference type="NCBI Taxonomy" id="33959"/>
    <lineage>
        <taxon>Bacteria</taxon>
        <taxon>Bacillati</taxon>
        <taxon>Bacillota</taxon>
        <taxon>Bacilli</taxon>
        <taxon>Lactobacillales</taxon>
        <taxon>Lactobacillaceae</taxon>
        <taxon>Lactobacillus</taxon>
    </lineage>
</organism>
<gene>
    <name evidence="1" type="ORF">GTO82_07240</name>
</gene>
<dbReference type="AlphaFoldDB" id="A0A9X7TVJ5"/>
<evidence type="ECO:0008006" key="3">
    <source>
        <dbReference type="Google" id="ProtNLM"/>
    </source>
</evidence>
<sequence length="132" mass="15127">MKVASDVLGDLKIAYVDKTIIKKLDDHKPLEDLDTLNLIGGVFSAGYQAKRKKLSLADPFHDYYAEEKKEPVQESYSKLTSKKLADALNEEYARSQLMGKSAWSNPDFQKLMMEVATRWVAANKRKRVRLEF</sequence>
<reference evidence="1 2" key="1">
    <citation type="submission" date="2020-01" db="EMBL/GenBank/DDBJ databases">
        <title>Complete and circular genome sequences of six lactobacillus isolates from horses.</title>
        <authorList>
            <person name="Hassan H.M."/>
        </authorList>
    </citation>
    <scope>NUCLEOTIDE SEQUENCE [LARGE SCALE GENOMIC DNA]</scope>
    <source>
        <strain evidence="1 2">3DG</strain>
    </source>
</reference>
<dbReference type="RefSeq" id="WP_180873042.1">
    <property type="nucleotide sequence ID" value="NZ_CP047409.1"/>
</dbReference>
<name>A0A9X7TVJ5_LACJH</name>
<accession>A0A9X7TVJ5</accession>
<proteinExistence type="predicted"/>
<protein>
    <recommendedName>
        <fullName evidence="3">Lj928 prophage protein</fullName>
    </recommendedName>
</protein>